<evidence type="ECO:0008006" key="3">
    <source>
        <dbReference type="Google" id="ProtNLM"/>
    </source>
</evidence>
<dbReference type="OrthoDB" id="6629651at2759"/>
<name>A0A6H5HUB7_9HEMI</name>
<sequence length="108" mass="12773">MLSPKMQRTIRVNDAQLIMLSERAHYDHNYSGYLHKRSSDNTKWQLRWFILYQVNNYGLFCSKARIARQTVPHVQTVFSDRLILQICSLLHPCINPEESEPLEVRLIS</sequence>
<proteinExistence type="predicted"/>
<dbReference type="AlphaFoldDB" id="A0A6H5HUB7"/>
<evidence type="ECO:0000313" key="2">
    <source>
        <dbReference type="Proteomes" id="UP000479000"/>
    </source>
</evidence>
<gene>
    <name evidence="1" type="ORF">NTEN_LOCUS24175</name>
</gene>
<accession>A0A6H5HUB7</accession>
<evidence type="ECO:0000313" key="1">
    <source>
        <dbReference type="EMBL" id="CAB0020603.1"/>
    </source>
</evidence>
<dbReference type="Gene3D" id="2.30.29.30">
    <property type="entry name" value="Pleckstrin-homology domain (PH domain)/Phosphotyrosine-binding domain (PTB)"/>
    <property type="match status" value="1"/>
</dbReference>
<protein>
    <recommendedName>
        <fullName evidence="3">PH domain-containing protein</fullName>
    </recommendedName>
</protein>
<dbReference type="Proteomes" id="UP000479000">
    <property type="component" value="Unassembled WGS sequence"/>
</dbReference>
<organism evidence="1 2">
    <name type="scientific">Nesidiocoris tenuis</name>
    <dbReference type="NCBI Taxonomy" id="355587"/>
    <lineage>
        <taxon>Eukaryota</taxon>
        <taxon>Metazoa</taxon>
        <taxon>Ecdysozoa</taxon>
        <taxon>Arthropoda</taxon>
        <taxon>Hexapoda</taxon>
        <taxon>Insecta</taxon>
        <taxon>Pterygota</taxon>
        <taxon>Neoptera</taxon>
        <taxon>Paraneoptera</taxon>
        <taxon>Hemiptera</taxon>
        <taxon>Heteroptera</taxon>
        <taxon>Panheteroptera</taxon>
        <taxon>Cimicomorpha</taxon>
        <taxon>Miridae</taxon>
        <taxon>Dicyphina</taxon>
        <taxon>Nesidiocoris</taxon>
    </lineage>
</organism>
<keyword evidence="2" id="KW-1185">Reference proteome</keyword>
<dbReference type="EMBL" id="CADCXU010035414">
    <property type="protein sequence ID" value="CAB0020603.1"/>
    <property type="molecule type" value="Genomic_DNA"/>
</dbReference>
<dbReference type="SUPFAM" id="SSF50729">
    <property type="entry name" value="PH domain-like"/>
    <property type="match status" value="1"/>
</dbReference>
<dbReference type="InterPro" id="IPR011993">
    <property type="entry name" value="PH-like_dom_sf"/>
</dbReference>
<reference evidence="1 2" key="1">
    <citation type="submission" date="2020-02" db="EMBL/GenBank/DDBJ databases">
        <authorList>
            <person name="Ferguson B K."/>
        </authorList>
    </citation>
    <scope>NUCLEOTIDE SEQUENCE [LARGE SCALE GENOMIC DNA]</scope>
</reference>